<dbReference type="CDD" id="cd14668">
    <property type="entry name" value="mlta_B"/>
    <property type="match status" value="1"/>
</dbReference>
<evidence type="ECO:0000313" key="8">
    <source>
        <dbReference type="Proteomes" id="UP000632063"/>
    </source>
</evidence>
<evidence type="ECO:0000256" key="3">
    <source>
        <dbReference type="ARBA" id="ARBA00023239"/>
    </source>
</evidence>
<evidence type="ECO:0000256" key="2">
    <source>
        <dbReference type="ARBA" id="ARBA00012587"/>
    </source>
</evidence>
<dbReference type="PANTHER" id="PTHR30124:SF0">
    <property type="entry name" value="MEMBRANE-BOUND LYTIC MUREIN TRANSGLYCOSYLASE A"/>
    <property type="match status" value="1"/>
</dbReference>
<dbReference type="Proteomes" id="UP000632063">
    <property type="component" value="Unassembled WGS sequence"/>
</dbReference>
<evidence type="ECO:0000256" key="5">
    <source>
        <dbReference type="ARBA" id="ARBA00030918"/>
    </source>
</evidence>
<evidence type="ECO:0000256" key="1">
    <source>
        <dbReference type="ARBA" id="ARBA00001420"/>
    </source>
</evidence>
<reference evidence="7 8" key="2">
    <citation type="journal article" date="2021" name="Int. J. Syst. Evol. Microbiol.">
        <title>Roseibium litorale sp. nov., isolated from a tidal flat sediment and proposal for the reclassification of Labrenzia polysiphoniae as Roseibium polysiphoniae comb. nov.</title>
        <authorList>
            <person name="Liu Y."/>
            <person name="Pei T."/>
            <person name="Du J."/>
            <person name="Chao M."/>
            <person name="Deng M.R."/>
            <person name="Zhu H."/>
        </authorList>
    </citation>
    <scope>NUCLEOTIDE SEQUENCE [LARGE SCALE GENOMIC DNA]</scope>
    <source>
        <strain evidence="7 8">4C16A</strain>
    </source>
</reference>
<evidence type="ECO:0000256" key="4">
    <source>
        <dbReference type="ARBA" id="ARBA00023316"/>
    </source>
</evidence>
<dbReference type="SMART" id="SM00925">
    <property type="entry name" value="MltA"/>
    <property type="match status" value="1"/>
</dbReference>
<accession>A0ABR9CKX4</accession>
<reference evidence="8" key="1">
    <citation type="submission" date="2020-09" db="EMBL/GenBank/DDBJ databases">
        <title>The genome sequence of strain Labrenzia suaedae 4C16A.</title>
        <authorList>
            <person name="Liu Y."/>
        </authorList>
    </citation>
    <scope>NUCLEOTIDE SEQUENCE [LARGE SCALE GENOMIC DNA]</scope>
    <source>
        <strain evidence="8">4C16A</strain>
    </source>
</reference>
<dbReference type="Gene3D" id="2.40.240.50">
    <property type="entry name" value="Barwin-like endoglucanases"/>
    <property type="match status" value="1"/>
</dbReference>
<dbReference type="InterPro" id="IPR036908">
    <property type="entry name" value="RlpA-like_sf"/>
</dbReference>
<dbReference type="PANTHER" id="PTHR30124">
    <property type="entry name" value="MEMBRANE-BOUND LYTIC MUREIN TRANSGLYCOSYLASE A"/>
    <property type="match status" value="1"/>
</dbReference>
<dbReference type="InterPro" id="IPR010611">
    <property type="entry name" value="3D_dom"/>
</dbReference>
<gene>
    <name evidence="7" type="ORF">IG616_08090</name>
</gene>
<keyword evidence="8" id="KW-1185">Reference proteome</keyword>
<dbReference type="SUPFAM" id="SSF50685">
    <property type="entry name" value="Barwin-like endoglucanases"/>
    <property type="match status" value="1"/>
</dbReference>
<dbReference type="EMBL" id="JACYXI010000004">
    <property type="protein sequence ID" value="MBD8891503.1"/>
    <property type="molecule type" value="Genomic_DNA"/>
</dbReference>
<protein>
    <recommendedName>
        <fullName evidence="2">peptidoglycan lytic exotransglycosylase</fullName>
        <ecNumber evidence="2">4.2.2.n1</ecNumber>
    </recommendedName>
    <alternativeName>
        <fullName evidence="5">Murein hydrolase A</fullName>
    </alternativeName>
</protein>
<dbReference type="Pfam" id="PF03562">
    <property type="entry name" value="MltA"/>
    <property type="match status" value="1"/>
</dbReference>
<comment type="caution">
    <text evidence="7">The sequence shown here is derived from an EMBL/GenBank/DDBJ whole genome shotgun (WGS) entry which is preliminary data.</text>
</comment>
<keyword evidence="4" id="KW-0961">Cell wall biogenesis/degradation</keyword>
<comment type="catalytic activity">
    <reaction evidence="1">
        <text>Exolytic cleavage of the (1-&gt;4)-beta-glycosidic linkage between N-acetylmuramic acid (MurNAc) and N-acetylglucosamine (GlcNAc) residues in peptidoglycan, from either the reducing or the non-reducing ends of the peptidoglycan chains, with concomitant formation of a 1,6-anhydrobond in the MurNAc residue.</text>
        <dbReference type="EC" id="4.2.2.n1"/>
    </reaction>
</comment>
<proteinExistence type="predicted"/>
<dbReference type="EC" id="4.2.2.n1" evidence="2"/>
<dbReference type="CDD" id="cd14485">
    <property type="entry name" value="mltA_like_LT_A"/>
    <property type="match status" value="1"/>
</dbReference>
<sequence length="365" mass="39789">MPLPHLVKTDFNQIPGWAGDDHRAALAAFWRFCADTKPRLLTSGPFRLSRKQAGSLCRAARHAVVDGTDKAAQRFFEQRFAPFRVSDAGFVTGYYEPELPASRIRTGAYTTPLLRAPDGLVSVTAKNRPKNWPETLSHGRMTSRGLKPLPDRSAIMDGALDPENLDLVYLADPVDAFFIHVQGSARLRLTDGSVMRVGYAGKTGYPYTSVARVLVERGEGTPEELTMAGLRAWFKANPDRRDALLRQNRSYIFFREVPIANPSDGPEGAAGLPLMAGRSLAVDLHHISLGLPVFVGTDSPPLKEGRKPFRRLMIADDTGSAIKGTARGDLFLGSGDAAGHLAGEVRHRADMTLLLPLELVPEAGQ</sequence>
<evidence type="ECO:0000313" key="7">
    <source>
        <dbReference type="EMBL" id="MBD8891503.1"/>
    </source>
</evidence>
<dbReference type="Pfam" id="PF06725">
    <property type="entry name" value="3D"/>
    <property type="match status" value="1"/>
</dbReference>
<dbReference type="InterPro" id="IPR026044">
    <property type="entry name" value="MltA"/>
</dbReference>
<keyword evidence="3" id="KW-0456">Lyase</keyword>
<feature type="domain" description="Lytic transglycosylase MltA" evidence="6">
    <location>
        <begin position="98"/>
        <end position="255"/>
    </location>
</feature>
<name>A0ABR9CKX4_9HYPH</name>
<dbReference type="PIRSF" id="PIRSF019422">
    <property type="entry name" value="MltA"/>
    <property type="match status" value="1"/>
</dbReference>
<evidence type="ECO:0000259" key="6">
    <source>
        <dbReference type="SMART" id="SM00925"/>
    </source>
</evidence>
<dbReference type="Gene3D" id="2.40.40.10">
    <property type="entry name" value="RlpA-like domain"/>
    <property type="match status" value="1"/>
</dbReference>
<dbReference type="InterPro" id="IPR005300">
    <property type="entry name" value="MltA_B"/>
</dbReference>
<organism evidence="7 8">
    <name type="scientific">Roseibium litorale</name>
    <dbReference type="NCBI Taxonomy" id="2803841"/>
    <lineage>
        <taxon>Bacteria</taxon>
        <taxon>Pseudomonadati</taxon>
        <taxon>Pseudomonadota</taxon>
        <taxon>Alphaproteobacteria</taxon>
        <taxon>Hyphomicrobiales</taxon>
        <taxon>Stappiaceae</taxon>
        <taxon>Roseibium</taxon>
    </lineage>
</organism>